<dbReference type="Proteomes" id="UP000789405">
    <property type="component" value="Unassembled WGS sequence"/>
</dbReference>
<name>A0A9N9PCL9_9GLOM</name>
<organism evidence="2 3">
    <name type="scientific">Dentiscutata erythropus</name>
    <dbReference type="NCBI Taxonomy" id="1348616"/>
    <lineage>
        <taxon>Eukaryota</taxon>
        <taxon>Fungi</taxon>
        <taxon>Fungi incertae sedis</taxon>
        <taxon>Mucoromycota</taxon>
        <taxon>Glomeromycotina</taxon>
        <taxon>Glomeromycetes</taxon>
        <taxon>Diversisporales</taxon>
        <taxon>Gigasporaceae</taxon>
        <taxon>Dentiscutata</taxon>
    </lineage>
</organism>
<feature type="non-terminal residue" evidence="2">
    <location>
        <position position="1"/>
    </location>
</feature>
<evidence type="ECO:0000256" key="1">
    <source>
        <dbReference type="SAM" id="MobiDB-lite"/>
    </source>
</evidence>
<gene>
    <name evidence="2" type="ORF">DERYTH_LOCUS24027</name>
</gene>
<accession>A0A9N9PCL9</accession>
<dbReference type="AlphaFoldDB" id="A0A9N9PCL9"/>
<sequence length="40" mass="4290">TALRAAVSAARSELFRDEQKAKEGYGSQPARKKNIVGGNN</sequence>
<evidence type="ECO:0000313" key="3">
    <source>
        <dbReference type="Proteomes" id="UP000789405"/>
    </source>
</evidence>
<protein>
    <submittedName>
        <fullName evidence="2">4564_t:CDS:1</fullName>
    </submittedName>
</protein>
<feature type="compositionally biased region" description="Basic and acidic residues" evidence="1">
    <location>
        <begin position="13"/>
        <end position="23"/>
    </location>
</feature>
<proteinExistence type="predicted"/>
<dbReference type="EMBL" id="CAJVPY010038622">
    <property type="protein sequence ID" value="CAG8804100.1"/>
    <property type="molecule type" value="Genomic_DNA"/>
</dbReference>
<reference evidence="2" key="1">
    <citation type="submission" date="2021-06" db="EMBL/GenBank/DDBJ databases">
        <authorList>
            <person name="Kallberg Y."/>
            <person name="Tangrot J."/>
            <person name="Rosling A."/>
        </authorList>
    </citation>
    <scope>NUCLEOTIDE SEQUENCE</scope>
    <source>
        <strain evidence="2">MA453B</strain>
    </source>
</reference>
<comment type="caution">
    <text evidence="2">The sequence shown here is derived from an EMBL/GenBank/DDBJ whole genome shotgun (WGS) entry which is preliminary data.</text>
</comment>
<keyword evidence="3" id="KW-1185">Reference proteome</keyword>
<evidence type="ECO:0000313" key="2">
    <source>
        <dbReference type="EMBL" id="CAG8804100.1"/>
    </source>
</evidence>
<feature type="region of interest" description="Disordered" evidence="1">
    <location>
        <begin position="1"/>
        <end position="40"/>
    </location>
</feature>